<organism evidence="2 3">
    <name type="scientific">Ceratopteris richardii</name>
    <name type="common">Triangle waterfern</name>
    <dbReference type="NCBI Taxonomy" id="49495"/>
    <lineage>
        <taxon>Eukaryota</taxon>
        <taxon>Viridiplantae</taxon>
        <taxon>Streptophyta</taxon>
        <taxon>Embryophyta</taxon>
        <taxon>Tracheophyta</taxon>
        <taxon>Polypodiopsida</taxon>
        <taxon>Polypodiidae</taxon>
        <taxon>Polypodiales</taxon>
        <taxon>Pteridineae</taxon>
        <taxon>Pteridaceae</taxon>
        <taxon>Parkerioideae</taxon>
        <taxon>Ceratopteris</taxon>
    </lineage>
</organism>
<keyword evidence="1" id="KW-0472">Membrane</keyword>
<gene>
    <name evidence="2" type="ORF">KP509_01G081800</name>
</gene>
<dbReference type="EMBL" id="CM035406">
    <property type="protein sequence ID" value="KAH7446916.1"/>
    <property type="molecule type" value="Genomic_DNA"/>
</dbReference>
<evidence type="ECO:0000313" key="2">
    <source>
        <dbReference type="EMBL" id="KAH7446916.1"/>
    </source>
</evidence>
<dbReference type="Proteomes" id="UP000825935">
    <property type="component" value="Chromosome 1"/>
</dbReference>
<proteinExistence type="predicted"/>
<keyword evidence="3" id="KW-1185">Reference proteome</keyword>
<reference evidence="2" key="1">
    <citation type="submission" date="2021-08" db="EMBL/GenBank/DDBJ databases">
        <title>WGS assembly of Ceratopteris richardii.</title>
        <authorList>
            <person name="Marchant D.B."/>
            <person name="Chen G."/>
            <person name="Jenkins J."/>
            <person name="Shu S."/>
            <person name="Leebens-Mack J."/>
            <person name="Grimwood J."/>
            <person name="Schmutz J."/>
            <person name="Soltis P."/>
            <person name="Soltis D."/>
            <person name="Chen Z.-H."/>
        </authorList>
    </citation>
    <scope>NUCLEOTIDE SEQUENCE</scope>
    <source>
        <strain evidence="2">Whitten #5841</strain>
        <tissue evidence="2">Leaf</tissue>
    </source>
</reference>
<dbReference type="OrthoDB" id="1898426at2759"/>
<keyword evidence="1" id="KW-0812">Transmembrane</keyword>
<keyword evidence="1" id="KW-1133">Transmembrane helix</keyword>
<dbReference type="AlphaFoldDB" id="A0A8T2VMF2"/>
<comment type="caution">
    <text evidence="2">The sequence shown here is derived from an EMBL/GenBank/DDBJ whole genome shotgun (WGS) entry which is preliminary data.</text>
</comment>
<accession>A0A8T2VMF2</accession>
<name>A0A8T2VMF2_CERRI</name>
<evidence type="ECO:0000256" key="1">
    <source>
        <dbReference type="SAM" id="Phobius"/>
    </source>
</evidence>
<feature type="transmembrane region" description="Helical" evidence="1">
    <location>
        <begin position="6"/>
        <end position="29"/>
    </location>
</feature>
<dbReference type="OMA" id="ATIFEVK"/>
<protein>
    <submittedName>
        <fullName evidence="2">Uncharacterized protein</fullName>
    </submittedName>
</protein>
<sequence length="191" mass="21855">MYVRSAGFSIITIIIIIISTTTTTTSYHCQSLSLLLLRSHRFDRVFFLVTLFDQTLQSPSVNAMDKKKINVDFTLDQGHVDWLEQCSKEFELPGIDKALRILLTYAMNVASETSIFEQIRCNFCKDKQKVTRSYILDTPHNEYLDDMVLKHKLASKDKALRILIDYAISSDDKDTIFGVKRCSHGDSCPNC</sequence>
<evidence type="ECO:0000313" key="3">
    <source>
        <dbReference type="Proteomes" id="UP000825935"/>
    </source>
</evidence>